<dbReference type="PANTHER" id="PTHR24051:SF9">
    <property type="entry name" value="FIBRONECTIN TYPE-III DOMAIN-CONTAINING PROTEIN"/>
    <property type="match status" value="1"/>
</dbReference>
<gene>
    <name evidence="13" type="ORF">MNOR_LOCUS3246</name>
</gene>
<dbReference type="Proteomes" id="UP001497623">
    <property type="component" value="Unassembled WGS sequence"/>
</dbReference>
<dbReference type="PROSITE" id="PS51212">
    <property type="entry name" value="WSC"/>
    <property type="match status" value="1"/>
</dbReference>
<keyword evidence="5 9" id="KW-1133">Transmembrane helix</keyword>
<evidence type="ECO:0000256" key="10">
    <source>
        <dbReference type="SAM" id="SignalP"/>
    </source>
</evidence>
<evidence type="ECO:0000256" key="9">
    <source>
        <dbReference type="SAM" id="Phobius"/>
    </source>
</evidence>
<dbReference type="InterPro" id="IPR057598">
    <property type="entry name" value="Fn3_PTPRU"/>
</dbReference>
<evidence type="ECO:0000259" key="12">
    <source>
        <dbReference type="PROSITE" id="PS51212"/>
    </source>
</evidence>
<evidence type="ECO:0000256" key="5">
    <source>
        <dbReference type="ARBA" id="ARBA00022989"/>
    </source>
</evidence>
<dbReference type="InterPro" id="IPR036116">
    <property type="entry name" value="FN3_sf"/>
</dbReference>
<dbReference type="Pfam" id="PF00041">
    <property type="entry name" value="fn3"/>
    <property type="match status" value="1"/>
</dbReference>
<evidence type="ECO:0008006" key="15">
    <source>
        <dbReference type="Google" id="ProtNLM"/>
    </source>
</evidence>
<comment type="caution">
    <text evidence="13">The sequence shown here is derived from an EMBL/GenBank/DDBJ whole genome shotgun (WGS) entry which is preliminary data.</text>
</comment>
<evidence type="ECO:0000259" key="11">
    <source>
        <dbReference type="PROSITE" id="PS50853"/>
    </source>
</evidence>
<evidence type="ECO:0000256" key="2">
    <source>
        <dbReference type="ARBA" id="ARBA00022692"/>
    </source>
</evidence>
<feature type="chain" id="PRO_5043752221" description="Wsck" evidence="10">
    <location>
        <begin position="27"/>
        <end position="538"/>
    </location>
</feature>
<feature type="domain" description="WSC" evidence="12">
    <location>
        <begin position="28"/>
        <end position="118"/>
    </location>
</feature>
<accession>A0AAV2PQ04</accession>
<feature type="domain" description="Fibronectin type-III" evidence="11">
    <location>
        <begin position="124"/>
        <end position="225"/>
    </location>
</feature>
<keyword evidence="6 9" id="KW-0472">Membrane</keyword>
<dbReference type="Pfam" id="PF23144">
    <property type="entry name" value="Fn3_PTPRU"/>
    <property type="match status" value="1"/>
</dbReference>
<feature type="signal peptide" evidence="10">
    <location>
        <begin position="1"/>
        <end position="26"/>
    </location>
</feature>
<keyword evidence="8" id="KW-0325">Glycoprotein</keyword>
<evidence type="ECO:0000256" key="1">
    <source>
        <dbReference type="ARBA" id="ARBA00004479"/>
    </source>
</evidence>
<dbReference type="SUPFAM" id="SSF49265">
    <property type="entry name" value="Fibronectin type III"/>
    <property type="match status" value="1"/>
</dbReference>
<sequence length="538" mass="59676">MGLTWVMCIVSFTATALLLISHGVLGSSHLQVGCFTKDSNTSGFSYESPYPSHASSVNVCVEECKQNMMRYAGLFSGYICYCGDIFNGNPSVDCTTKCTSNKTQICGGPESISIYESGHGILGAPQSLTQISSEPSMLHIAWTPPAWGLSTILEYQVQAIPNFTYNECDTLHPLTWQFSAIMSSAKLYGVHPGTKYIVKVYAGNEAGLGYPKQLEMWTSVGVPETPQSPELLSRTATTMTVKLHPVEPTNGPITAYQVVVVDETLPVTVQPKSLTSYQEAQINALPYYIAAQFTPNNFKELFTVGEGQIYGRYKNIQLKDNIDYHIVFGVLSTINETQYAYSPSSHNQHQSNINDEYTRKHQKIGLESRLTVVENNKLVFGLSIAIGICGFLLVLSVIIYIGLRLIVKRNHRRSSEAQELAINAHQPNHDNEIENGGINGYSCGAHYVQDETDNPNYYKQLKEKARMIPHQGLNIVGEIGTGRFGDVRKNQIIDKQGGRNRVIPAIIRSDLQSKSDLQILKELPHRQKVDLHSYVINL</sequence>
<dbReference type="PROSITE" id="PS50853">
    <property type="entry name" value="FN3"/>
    <property type="match status" value="1"/>
</dbReference>
<feature type="transmembrane region" description="Helical" evidence="9">
    <location>
        <begin position="378"/>
        <end position="403"/>
    </location>
</feature>
<evidence type="ECO:0000256" key="8">
    <source>
        <dbReference type="ARBA" id="ARBA00023180"/>
    </source>
</evidence>
<dbReference type="AlphaFoldDB" id="A0AAV2PQ04"/>
<name>A0AAV2PQ04_MEGNR</name>
<comment type="subcellular location">
    <subcellularLocation>
        <location evidence="1">Membrane</location>
        <topology evidence="1">Single-pass type I membrane protein</topology>
    </subcellularLocation>
</comment>
<dbReference type="Gene3D" id="2.60.40.10">
    <property type="entry name" value="Immunoglobulins"/>
    <property type="match status" value="1"/>
</dbReference>
<keyword evidence="3 10" id="KW-0732">Signal</keyword>
<dbReference type="EMBL" id="CAXKWB010001090">
    <property type="protein sequence ID" value="CAL4063283.1"/>
    <property type="molecule type" value="Genomic_DNA"/>
</dbReference>
<evidence type="ECO:0000256" key="3">
    <source>
        <dbReference type="ARBA" id="ARBA00022729"/>
    </source>
</evidence>
<organism evidence="13 14">
    <name type="scientific">Meganyctiphanes norvegica</name>
    <name type="common">Northern krill</name>
    <name type="synonym">Thysanopoda norvegica</name>
    <dbReference type="NCBI Taxonomy" id="48144"/>
    <lineage>
        <taxon>Eukaryota</taxon>
        <taxon>Metazoa</taxon>
        <taxon>Ecdysozoa</taxon>
        <taxon>Arthropoda</taxon>
        <taxon>Crustacea</taxon>
        <taxon>Multicrustacea</taxon>
        <taxon>Malacostraca</taxon>
        <taxon>Eumalacostraca</taxon>
        <taxon>Eucarida</taxon>
        <taxon>Euphausiacea</taxon>
        <taxon>Euphausiidae</taxon>
        <taxon>Meganyctiphanes</taxon>
    </lineage>
</organism>
<dbReference type="SMART" id="SM00060">
    <property type="entry name" value="FN3"/>
    <property type="match status" value="2"/>
</dbReference>
<dbReference type="GO" id="GO:0016020">
    <property type="term" value="C:membrane"/>
    <property type="evidence" value="ECO:0007669"/>
    <property type="project" value="UniProtKB-SubCell"/>
</dbReference>
<evidence type="ECO:0000256" key="7">
    <source>
        <dbReference type="ARBA" id="ARBA00023157"/>
    </source>
</evidence>
<dbReference type="InterPro" id="IPR051622">
    <property type="entry name" value="R-tyr_protein_phosphatases"/>
</dbReference>
<keyword evidence="4" id="KW-0677">Repeat</keyword>
<dbReference type="InterPro" id="IPR013783">
    <property type="entry name" value="Ig-like_fold"/>
</dbReference>
<feature type="non-terminal residue" evidence="13">
    <location>
        <position position="538"/>
    </location>
</feature>
<evidence type="ECO:0000256" key="6">
    <source>
        <dbReference type="ARBA" id="ARBA00023136"/>
    </source>
</evidence>
<evidence type="ECO:0000313" key="13">
    <source>
        <dbReference type="EMBL" id="CAL4063283.1"/>
    </source>
</evidence>
<reference evidence="13 14" key="1">
    <citation type="submission" date="2024-05" db="EMBL/GenBank/DDBJ databases">
        <authorList>
            <person name="Wallberg A."/>
        </authorList>
    </citation>
    <scope>NUCLEOTIDE SEQUENCE [LARGE SCALE GENOMIC DNA]</scope>
</reference>
<keyword evidence="2 9" id="KW-0812">Transmembrane</keyword>
<proteinExistence type="predicted"/>
<dbReference type="PANTHER" id="PTHR24051">
    <property type="entry name" value="SUSHI DOMAIN-CONTAINING PROTEIN 1"/>
    <property type="match status" value="1"/>
</dbReference>
<dbReference type="InterPro" id="IPR003961">
    <property type="entry name" value="FN3_dom"/>
</dbReference>
<dbReference type="CDD" id="cd00063">
    <property type="entry name" value="FN3"/>
    <property type="match status" value="2"/>
</dbReference>
<protein>
    <recommendedName>
        <fullName evidence="15">Wsck</fullName>
    </recommendedName>
</protein>
<evidence type="ECO:0000313" key="14">
    <source>
        <dbReference type="Proteomes" id="UP001497623"/>
    </source>
</evidence>
<dbReference type="SMART" id="SM00321">
    <property type="entry name" value="WSC"/>
    <property type="match status" value="1"/>
</dbReference>
<keyword evidence="14" id="KW-1185">Reference proteome</keyword>
<dbReference type="InterPro" id="IPR002889">
    <property type="entry name" value="WSC_carb-bd"/>
</dbReference>
<keyword evidence="7" id="KW-1015">Disulfide bond</keyword>
<evidence type="ECO:0000256" key="4">
    <source>
        <dbReference type="ARBA" id="ARBA00022737"/>
    </source>
</evidence>
<dbReference type="Pfam" id="PF01822">
    <property type="entry name" value="WSC"/>
    <property type="match status" value="1"/>
</dbReference>